<keyword evidence="4" id="KW-1185">Reference proteome</keyword>
<dbReference type="Pfam" id="PF07593">
    <property type="entry name" value="UnbV_ASPIC"/>
    <property type="match status" value="1"/>
</dbReference>
<gene>
    <name evidence="3" type="ORF">SAMN06264855_1252</name>
</gene>
<organism evidence="3 4">
    <name type="scientific">Halorubrum vacuolatum</name>
    <name type="common">Natronobacterium vacuolatum</name>
    <dbReference type="NCBI Taxonomy" id="63740"/>
    <lineage>
        <taxon>Archaea</taxon>
        <taxon>Methanobacteriati</taxon>
        <taxon>Methanobacteriota</taxon>
        <taxon>Stenosarchaea group</taxon>
        <taxon>Halobacteria</taxon>
        <taxon>Halobacteriales</taxon>
        <taxon>Haloferacaceae</taxon>
        <taxon>Halorubrum</taxon>
    </lineage>
</organism>
<dbReference type="RefSeq" id="WP_089385814.1">
    <property type="nucleotide sequence ID" value="NZ_FZNQ01000025.1"/>
</dbReference>
<dbReference type="PANTHER" id="PTHR16026">
    <property type="entry name" value="CARTILAGE ACIDIC PROTEIN 1"/>
    <property type="match status" value="1"/>
</dbReference>
<reference evidence="3 4" key="1">
    <citation type="submission" date="2017-06" db="EMBL/GenBank/DDBJ databases">
        <authorList>
            <person name="Kim H.J."/>
            <person name="Triplett B.A."/>
        </authorList>
    </citation>
    <scope>NUCLEOTIDE SEQUENCE [LARGE SCALE GENOMIC DNA]</scope>
    <source>
        <strain evidence="3 4">DSM 8800</strain>
    </source>
</reference>
<feature type="region of interest" description="Disordered" evidence="1">
    <location>
        <begin position="461"/>
        <end position="491"/>
    </location>
</feature>
<dbReference type="OrthoDB" id="321240at2157"/>
<dbReference type="PANTHER" id="PTHR16026:SF0">
    <property type="entry name" value="CARTILAGE ACIDIC PROTEIN 1"/>
    <property type="match status" value="1"/>
</dbReference>
<dbReference type="AlphaFoldDB" id="A0A238XWH0"/>
<feature type="domain" description="ASPIC/UnbV" evidence="2">
    <location>
        <begin position="408"/>
        <end position="473"/>
    </location>
</feature>
<feature type="compositionally biased region" description="Basic and acidic residues" evidence="1">
    <location>
        <begin position="316"/>
        <end position="343"/>
    </location>
</feature>
<name>A0A238XWH0_HALVU</name>
<sequence>MFRDRSDLLSDTTPMRGYGVAVTPGRHGPLLFIAGYGEPNRLYVREGSASRSVAFTDTACGIVADGSRHAMGVCAADVDGDGCEEIYVHNCASYAGTTAEPDLLLDRLESERYRWTDVFTLPVNADRFNFRAGRSVAAIDRLGTGRYGVAVASYGAPVAFYELGEDSEVSDMAPAIGLDVDGGCRSLLPGPFVSTAAVDLFIGVERGANRLFENTDGRYVELDPSIAAADPAGDARGIALVDEGDGFALVIGNWEGESRLCRRVPGSDGFVDVAPPTLASAGSVRSVVTADFDNDGRQEILCNSLGEPNRLFVRDGDAEPDRSAGDVDRTEAVQEGPRWKHVDAGSASEPDGFGTGAIAADIDGDGALELIVIHGEVGSQPISVHAVPGAAENGWLRVRPTTIRGAPARGAVVTLETETDVQRRVIDAGSGYLCQAEPVAHFGLGNEKPRRVAVRWPDGRTRTLDRPTADEEITVRHPSADIDDEIDRKPI</sequence>
<dbReference type="EMBL" id="FZNQ01000025">
    <property type="protein sequence ID" value="SNR63416.1"/>
    <property type="molecule type" value="Genomic_DNA"/>
</dbReference>
<evidence type="ECO:0000313" key="4">
    <source>
        <dbReference type="Proteomes" id="UP000198397"/>
    </source>
</evidence>
<evidence type="ECO:0000313" key="3">
    <source>
        <dbReference type="EMBL" id="SNR63416.1"/>
    </source>
</evidence>
<dbReference type="SUPFAM" id="SSF69318">
    <property type="entry name" value="Integrin alpha N-terminal domain"/>
    <property type="match status" value="1"/>
</dbReference>
<feature type="region of interest" description="Disordered" evidence="1">
    <location>
        <begin position="316"/>
        <end position="351"/>
    </location>
</feature>
<dbReference type="InterPro" id="IPR028994">
    <property type="entry name" value="Integrin_alpha_N"/>
</dbReference>
<dbReference type="InterPro" id="IPR011519">
    <property type="entry name" value="UnbV_ASPIC"/>
</dbReference>
<evidence type="ECO:0000259" key="2">
    <source>
        <dbReference type="Pfam" id="PF07593"/>
    </source>
</evidence>
<dbReference type="Proteomes" id="UP000198397">
    <property type="component" value="Unassembled WGS sequence"/>
</dbReference>
<proteinExistence type="predicted"/>
<protein>
    <submittedName>
        <fullName evidence="3">ASPIC and UnbV</fullName>
    </submittedName>
</protein>
<dbReference type="InterPro" id="IPR027039">
    <property type="entry name" value="Crtac1"/>
</dbReference>
<accession>A0A238XWH0</accession>
<evidence type="ECO:0000256" key="1">
    <source>
        <dbReference type="SAM" id="MobiDB-lite"/>
    </source>
</evidence>